<accession>A0A370K7E4</accession>
<dbReference type="Proteomes" id="UP000254711">
    <property type="component" value="Unassembled WGS sequence"/>
</dbReference>
<name>A0A370K7E4_9GAMM</name>
<feature type="transmembrane region" description="Helical" evidence="1">
    <location>
        <begin position="98"/>
        <end position="116"/>
    </location>
</feature>
<keyword evidence="1" id="KW-0472">Membrane</keyword>
<dbReference type="OrthoDB" id="5953908at2"/>
<feature type="transmembrane region" description="Helical" evidence="1">
    <location>
        <begin position="20"/>
        <end position="38"/>
    </location>
</feature>
<gene>
    <name evidence="2" type="ORF">DVT68_08530</name>
</gene>
<sequence length="187" mass="20268">MSSKTAPNGAPTEGFAVWRIVVWLLLALAAFGCVQYAVHGHQLWNALQGTAAQNDEARSQLHRMLAWNVGYFVAALAIVVISAGVILRQGWSRPAMQVVAVVLALGWGLAGGLSALSKWQEFSDAITPTIAQSPVGAIAQAMYDQARHTFMINLGLRAVAIPVLLWLAWWLGRPAVRAQFRTRPVKS</sequence>
<keyword evidence="3" id="KW-1185">Reference proteome</keyword>
<dbReference type="PROSITE" id="PS51257">
    <property type="entry name" value="PROKAR_LIPOPROTEIN"/>
    <property type="match status" value="1"/>
</dbReference>
<reference evidence="2 3" key="1">
    <citation type="submission" date="2018-07" db="EMBL/GenBank/DDBJ databases">
        <title>Dyella solisilvae sp. nov., isolated from the pine and broad-leaved mixed forest soil.</title>
        <authorList>
            <person name="Gao Z."/>
            <person name="Qiu L."/>
        </authorList>
    </citation>
    <scope>NUCLEOTIDE SEQUENCE [LARGE SCALE GENOMIC DNA]</scope>
    <source>
        <strain evidence="2 3">DHG54</strain>
    </source>
</reference>
<protein>
    <submittedName>
        <fullName evidence="2">Uncharacterized protein</fullName>
    </submittedName>
</protein>
<keyword evidence="1" id="KW-0812">Transmembrane</keyword>
<comment type="caution">
    <text evidence="2">The sequence shown here is derived from an EMBL/GenBank/DDBJ whole genome shotgun (WGS) entry which is preliminary data.</text>
</comment>
<evidence type="ECO:0000256" key="1">
    <source>
        <dbReference type="SAM" id="Phobius"/>
    </source>
</evidence>
<organism evidence="2 3">
    <name type="scientific">Dyella solisilvae</name>
    <dbReference type="NCBI Taxonomy" id="1920168"/>
    <lineage>
        <taxon>Bacteria</taxon>
        <taxon>Pseudomonadati</taxon>
        <taxon>Pseudomonadota</taxon>
        <taxon>Gammaproteobacteria</taxon>
        <taxon>Lysobacterales</taxon>
        <taxon>Rhodanobacteraceae</taxon>
        <taxon>Dyella</taxon>
    </lineage>
</organism>
<keyword evidence="1" id="KW-1133">Transmembrane helix</keyword>
<evidence type="ECO:0000313" key="2">
    <source>
        <dbReference type="EMBL" id="RDI98566.1"/>
    </source>
</evidence>
<feature type="transmembrane region" description="Helical" evidence="1">
    <location>
        <begin position="150"/>
        <end position="171"/>
    </location>
</feature>
<evidence type="ECO:0000313" key="3">
    <source>
        <dbReference type="Proteomes" id="UP000254711"/>
    </source>
</evidence>
<dbReference type="AlphaFoldDB" id="A0A370K7E4"/>
<dbReference type="EMBL" id="QQSY01000002">
    <property type="protein sequence ID" value="RDI98566.1"/>
    <property type="molecule type" value="Genomic_DNA"/>
</dbReference>
<feature type="transmembrane region" description="Helical" evidence="1">
    <location>
        <begin position="65"/>
        <end position="86"/>
    </location>
</feature>
<dbReference type="RefSeq" id="WP_114824656.1">
    <property type="nucleotide sequence ID" value="NZ_QQSY01000002.1"/>
</dbReference>
<proteinExistence type="predicted"/>